<dbReference type="AlphaFoldDB" id="A0A087RTU4"/>
<dbReference type="STRING" id="1502291.AAA799D11_00463"/>
<keyword evidence="5" id="KW-1185">Reference proteome</keyword>
<protein>
    <submittedName>
        <fullName evidence="4">Concanavalin A-like lectin/glucanase protein</fullName>
    </submittedName>
</protein>
<keyword evidence="4" id="KW-0430">Lectin</keyword>
<feature type="domain" description="LamG-like jellyroll fold" evidence="3">
    <location>
        <begin position="843"/>
        <end position="984"/>
    </location>
</feature>
<dbReference type="InterPro" id="IPR006558">
    <property type="entry name" value="LamG-like"/>
</dbReference>
<evidence type="ECO:0000256" key="1">
    <source>
        <dbReference type="ARBA" id="ARBA00022729"/>
    </source>
</evidence>
<name>A0A087RTU4_9ARCH</name>
<organism evidence="4 5">
    <name type="scientific">Marine Group I thaumarchaeote SCGC AAA799-D11</name>
    <dbReference type="NCBI Taxonomy" id="1502291"/>
    <lineage>
        <taxon>Archaea</taxon>
        <taxon>Nitrososphaerota</taxon>
        <taxon>Marine Group I</taxon>
    </lineage>
</organism>
<evidence type="ECO:0000256" key="2">
    <source>
        <dbReference type="ARBA" id="ARBA00023157"/>
    </source>
</evidence>
<dbReference type="InterPro" id="IPR013320">
    <property type="entry name" value="ConA-like_dom_sf"/>
</dbReference>
<sequence length="1006" mass="113596">MSKNIFSVIGLIFAIILLSPNVAVFGYDPDDPSFQQPNPNVPPHPDTPVGKNLVHHEQESIKNTIDFLREKGFHAEADNIQKYLDQGKIEVVKKGDWVGPDSDDFFVNPDDPSEDLDGLNTEHGGSVFINKELLKNFPRKPYGPSDVDKIVKLAATLIHEKVHSEKHYWRLFVYDENEVEAFKIELEFLDKFIDIYLKECKTLIENNADVQEIKDCLRTVKWLVDQKIKAIGDYHKGKYGDPINKSDLHDISDALHEFFQCLILDNCDKTFDEILDEIIKKHKKFWEYEKNEFEKMMMDIKLKTQNMQIIPSWIKTTTNFWAENQISDDEFVNAMKFLIQENIIRGYAVSEKSMIPENNSNIPKWIKNNAAWWVNDQIDDASFLSGIDYMLDTKIIDIPNIVKLENKKKGEIEIDVVDPPEDGGFDETPTNIKSPPEGGFPMLLYKDWLKGFGQCDRQYEEKWSGEGENRKLKEFTEKCVDKNGNVIGTTTWVYDDEGNLVHVFETPDPSTGKGRNAVIIWYDEDGVAAISCWADGKEEIYREVIKDQNGNYDVLQEEKSFSYVIPDGANWTIKIETENNESHEFSIDPILAVEQNIPQHTESDLYIPPVHLFQSWTPDGWEGALEEGLTTPVPPGGKGDVIPGEDNFVHKEEKTCQDVQNGNIHRFEKGKIDYTLICKDGKQVGKIQYHFDFNGRLINIQFIGESGLISETEIIYLLGHGDAINWIQCKDENGNIIDKKQVKTDDDGNIVLVPFDDSTDSQTDTSDIVIPTPISYWDGTTYQISSYDAGPTETYLVDLFGGNDGKVIGTASVIDSELGKALDFDGTSYVLIENNDNLNFGVDDFTIMAWVKTNTQGTGGANDFILSKSHSGADIQYTLGYRENTNANPWVAMQDPETGELGWAQAQINIADGEFHHIAGVRSGTTMTFYYDGVPKSEIETSYAISATSENPVTVGGRVNQSHDPNFNGQITMIGIFNVALNSDTIKHIYESRELGIGVSGQDSFK</sequence>
<dbReference type="GO" id="GO:0030246">
    <property type="term" value="F:carbohydrate binding"/>
    <property type="evidence" value="ECO:0007669"/>
    <property type="project" value="UniProtKB-KW"/>
</dbReference>
<dbReference type="EMBL" id="JOSY01000011">
    <property type="protein sequence ID" value="KFM16898.1"/>
    <property type="molecule type" value="Genomic_DNA"/>
</dbReference>
<accession>A0A087RTU4</accession>
<keyword evidence="1" id="KW-0732">Signal</keyword>
<evidence type="ECO:0000313" key="5">
    <source>
        <dbReference type="Proteomes" id="UP000029386"/>
    </source>
</evidence>
<evidence type="ECO:0000313" key="4">
    <source>
        <dbReference type="EMBL" id="KFM16898.1"/>
    </source>
</evidence>
<gene>
    <name evidence="4" type="ORF">AAA799D11_00463</name>
</gene>
<proteinExistence type="predicted"/>
<evidence type="ECO:0000259" key="3">
    <source>
        <dbReference type="SMART" id="SM00560"/>
    </source>
</evidence>
<dbReference type="SMART" id="SM00560">
    <property type="entry name" value="LamGL"/>
    <property type="match status" value="1"/>
</dbReference>
<dbReference type="SUPFAM" id="SSF49899">
    <property type="entry name" value="Concanavalin A-like lectins/glucanases"/>
    <property type="match status" value="1"/>
</dbReference>
<keyword evidence="2" id="KW-1015">Disulfide bond</keyword>
<reference evidence="4 5" key="1">
    <citation type="submission" date="2014-06" db="EMBL/GenBank/DDBJ databases">
        <authorList>
            <person name="Ngugi D.K."/>
            <person name="Blom J."/>
            <person name="Alam I."/>
            <person name="Rashid M."/>
            <person name="Baalawi W."/>
            <person name="Zhang G."/>
            <person name="Hikmawan T."/>
            <person name="Guan Y."/>
            <person name="Antunes A."/>
            <person name="Siam R."/>
            <person name="El-Dorry H."/>
            <person name="Bajic V."/>
            <person name="Stingl U."/>
        </authorList>
    </citation>
    <scope>NUCLEOTIDE SEQUENCE [LARGE SCALE GENOMIC DNA]</scope>
    <source>
        <strain evidence="4">SCGC AAA799-D11</strain>
    </source>
</reference>
<dbReference type="Gene3D" id="2.60.120.200">
    <property type="match status" value="1"/>
</dbReference>
<dbReference type="Proteomes" id="UP000029386">
    <property type="component" value="Unassembled WGS sequence"/>
</dbReference>
<comment type="caution">
    <text evidence="4">The sequence shown here is derived from an EMBL/GenBank/DDBJ whole genome shotgun (WGS) entry which is preliminary data.</text>
</comment>
<dbReference type="Pfam" id="PF13385">
    <property type="entry name" value="Laminin_G_3"/>
    <property type="match status" value="1"/>
</dbReference>